<dbReference type="OrthoDB" id="8087081at2"/>
<organism evidence="2 3">
    <name type="scientific">Mesorhizobium ciceri biovar biserrulae (strain HAMBI 2942 / LMG 23838 / WSM1271)</name>
    <dbReference type="NCBI Taxonomy" id="765698"/>
    <lineage>
        <taxon>Bacteria</taxon>
        <taxon>Pseudomonadati</taxon>
        <taxon>Pseudomonadota</taxon>
        <taxon>Alphaproteobacteria</taxon>
        <taxon>Hyphomicrobiales</taxon>
        <taxon>Phyllobacteriaceae</taxon>
        <taxon>Mesorhizobium</taxon>
    </lineage>
</organism>
<name>E8TIN9_MESCW</name>
<dbReference type="EMBL" id="CP002447">
    <property type="protein sequence ID" value="ADV14844.1"/>
    <property type="molecule type" value="Genomic_DNA"/>
</dbReference>
<protein>
    <submittedName>
        <fullName evidence="2">Uncharacterized protein</fullName>
    </submittedName>
</protein>
<evidence type="ECO:0000256" key="1">
    <source>
        <dbReference type="SAM" id="MobiDB-lite"/>
    </source>
</evidence>
<reference evidence="3" key="1">
    <citation type="submission" date="2011-01" db="EMBL/GenBank/DDBJ databases">
        <title>Complete sequence of chromosome of Mesorhizobium ciceri bv. biserrulae WSM1271.</title>
        <authorList>
            <person name="Lucas S."/>
            <person name="Copeland A."/>
            <person name="Lapidus A."/>
            <person name="Cheng J.-F."/>
            <person name="Goodwin L."/>
            <person name="Pitluck S."/>
            <person name="Teshima H."/>
            <person name="Detter J.C."/>
            <person name="Han C."/>
            <person name="Tapia R."/>
            <person name="Land M."/>
            <person name="Hauser L."/>
            <person name="Kyrpides N."/>
            <person name="Ivanova N."/>
            <person name="Nandasena K."/>
            <person name="Reeve W.G."/>
            <person name="Howieson J.G."/>
            <person name="O'Hara G."/>
            <person name="Tiwari R.P."/>
            <person name="Woyke T."/>
        </authorList>
    </citation>
    <scope>NUCLEOTIDE SEQUENCE [LARGE SCALE GENOMIC DNA]</scope>
    <source>
        <strain evidence="3">HAMBI 2942 / LMG 23838 / WSM1271</strain>
    </source>
</reference>
<gene>
    <name evidence="2" type="ordered locus">Mesci_5820</name>
</gene>
<accession>E8TIN9</accession>
<evidence type="ECO:0000313" key="2">
    <source>
        <dbReference type="EMBL" id="ADV14844.1"/>
    </source>
</evidence>
<evidence type="ECO:0000313" key="3">
    <source>
        <dbReference type="Proteomes" id="UP000007471"/>
    </source>
</evidence>
<feature type="region of interest" description="Disordered" evidence="1">
    <location>
        <begin position="67"/>
        <end position="89"/>
    </location>
</feature>
<dbReference type="KEGG" id="mci:Mesci_5820"/>
<sequence>MADAPSSKRWTKATVAVLAEDRDVVRFGDPSSEAALQLGFDAETPDDARAFATNRFASACQWPRGFSKFRRSPRRPETGKSSQYAEPVQPRRSAARRITFATHMLIPLLVMSGCQHFDPGYEEWVIHAGSGALVAARPIAALEGALIPHIDGFRVRKVWSRAVAMNREPRPPIAHVDAVRVKNTWSRAVPIHPNGESIGSAVGIMPCTRPAARYCASPCKNPVPPPFKEKIDDR</sequence>
<dbReference type="Proteomes" id="UP000007471">
    <property type="component" value="Chromosome"/>
</dbReference>
<dbReference type="HOGENOM" id="CLU_1183916_0_0_5"/>
<dbReference type="AlphaFoldDB" id="E8TIN9"/>
<proteinExistence type="predicted"/>
<dbReference type="STRING" id="765698.Mesci_5820"/>